<dbReference type="InterPro" id="IPR032255">
    <property type="entry name" value="HBM"/>
</dbReference>
<dbReference type="GO" id="GO:0005886">
    <property type="term" value="C:plasma membrane"/>
    <property type="evidence" value="ECO:0007669"/>
    <property type="project" value="TreeGrafter"/>
</dbReference>
<dbReference type="GO" id="GO:0004888">
    <property type="term" value="F:transmembrane signaling receptor activity"/>
    <property type="evidence" value="ECO:0007669"/>
    <property type="project" value="InterPro"/>
</dbReference>
<feature type="coiled-coil region" evidence="5">
    <location>
        <begin position="565"/>
        <end position="592"/>
    </location>
</feature>
<evidence type="ECO:0000256" key="4">
    <source>
        <dbReference type="PROSITE-ProRule" id="PRU00284"/>
    </source>
</evidence>
<dbReference type="PANTHER" id="PTHR43531:SF11">
    <property type="entry name" value="METHYL-ACCEPTING CHEMOTAXIS PROTEIN 3"/>
    <property type="match status" value="1"/>
</dbReference>
<evidence type="ECO:0000256" key="3">
    <source>
        <dbReference type="ARBA" id="ARBA00029447"/>
    </source>
</evidence>
<dbReference type="EMBL" id="QFWT01000004">
    <property type="protein sequence ID" value="PWI33593.1"/>
    <property type="molecule type" value="Genomic_DNA"/>
</dbReference>
<keyword evidence="2 4" id="KW-0807">Transducer</keyword>
<evidence type="ECO:0000256" key="5">
    <source>
        <dbReference type="SAM" id="Coils"/>
    </source>
</evidence>
<evidence type="ECO:0000259" key="8">
    <source>
        <dbReference type="PROSITE" id="PS51753"/>
    </source>
</evidence>
<evidence type="ECO:0000256" key="6">
    <source>
        <dbReference type="SAM" id="Phobius"/>
    </source>
</evidence>
<feature type="domain" description="HBM" evidence="8">
    <location>
        <begin position="45"/>
        <end position="286"/>
    </location>
</feature>
<sequence length="646" mass="70271">MLNKLRLGTQIGSGYGLLIILLVIVSSSAYLGLTNAVQGFSNFQGLAQNTNLASTMESSMLEARLYALDYLRTHSDKSKKAFENHLQSLEGIIHESERNITHPERAKKITQVDTLFKTYQQAFVEVSRLNNRHDELLYDILTPLGWEMTDALASIADSSYLDGETNITVQALQANTSLLRARLQIMKYLDANKQADLDRAFAELNGTLADKVRILDTLIHDRDRRDQLNIFSRAREEYVTGTKEINQIVIDRNNLVQSELERIGPIVAADAEAVKSSIQVEQIDLGNQVNQVNTRTINTVLWVSGVAVLAGIILGYILTRIIRRPLGGEPREMQDIARKIADGDLTIKFTNPDKAMGVYGAMMDMTNGLNEVIQQVRSGSNNLSTASQQVNATAQGISQAATEQASGVEETTAAVEQLNASVQQNTENARVTNNMATTAAQQAEEGGQAVVQTVEAMKKIADKISLIEDIAYKTNLLSLNAAIEAARAGEHGKGFTVVASEVRKLAENSSTTAQEINELATRSVGIAENAGNLIAEIVPSIKKTADLVEEITASSEEQASGIAQINESMMQLDKATQQNASASEELAATAEELSGQATQLIQAVAFFKVQDLIKGVSPNIMTQSIPQTSARRAENVDLDNAEFVSF</sequence>
<proteinExistence type="inferred from homology"/>
<keyword evidence="6" id="KW-0812">Transmembrane</keyword>
<evidence type="ECO:0000256" key="1">
    <source>
        <dbReference type="ARBA" id="ARBA00022500"/>
    </source>
</evidence>
<feature type="domain" description="Methyl-accepting transducer" evidence="7">
    <location>
        <begin position="379"/>
        <end position="594"/>
    </location>
</feature>
<dbReference type="Pfam" id="PF00015">
    <property type="entry name" value="MCPsignal"/>
    <property type="match status" value="1"/>
</dbReference>
<comment type="similarity">
    <text evidence="3">Belongs to the methyl-accepting chemotaxis (MCP) protein family.</text>
</comment>
<dbReference type="AlphaFoldDB" id="A0A2U3B9Z9"/>
<keyword evidence="1" id="KW-0145">Chemotaxis</keyword>
<feature type="transmembrane region" description="Helical" evidence="6">
    <location>
        <begin position="300"/>
        <end position="318"/>
    </location>
</feature>
<evidence type="ECO:0000313" key="9">
    <source>
        <dbReference type="EMBL" id="PWI33593.1"/>
    </source>
</evidence>
<dbReference type="GO" id="GO:0007165">
    <property type="term" value="P:signal transduction"/>
    <property type="evidence" value="ECO:0007669"/>
    <property type="project" value="UniProtKB-KW"/>
</dbReference>
<accession>A0A2U3B9Z9</accession>
<dbReference type="PROSITE" id="PS51753">
    <property type="entry name" value="HBM"/>
    <property type="match status" value="1"/>
</dbReference>
<dbReference type="Gene3D" id="1.10.287.950">
    <property type="entry name" value="Methyl-accepting chemotaxis protein"/>
    <property type="match status" value="1"/>
</dbReference>
<name>A0A2U3B9Z9_9VIBR</name>
<dbReference type="SMART" id="SM01358">
    <property type="entry name" value="HBM"/>
    <property type="match status" value="1"/>
</dbReference>
<dbReference type="SUPFAM" id="SSF58104">
    <property type="entry name" value="Methyl-accepting chemotaxis protein (MCP) signaling domain"/>
    <property type="match status" value="1"/>
</dbReference>
<keyword evidence="5" id="KW-0175">Coiled coil</keyword>
<feature type="transmembrane region" description="Helical" evidence="6">
    <location>
        <begin position="12"/>
        <end position="33"/>
    </location>
</feature>
<organism evidence="9 10">
    <name type="scientific">Vibrio albus</name>
    <dbReference type="NCBI Taxonomy" id="2200953"/>
    <lineage>
        <taxon>Bacteria</taxon>
        <taxon>Pseudomonadati</taxon>
        <taxon>Pseudomonadota</taxon>
        <taxon>Gammaproteobacteria</taxon>
        <taxon>Vibrionales</taxon>
        <taxon>Vibrionaceae</taxon>
        <taxon>Vibrio</taxon>
    </lineage>
</organism>
<dbReference type="PROSITE" id="PS50111">
    <property type="entry name" value="CHEMOTAXIS_TRANSDUC_2"/>
    <property type="match status" value="1"/>
</dbReference>
<dbReference type="RefSeq" id="WP_109319584.1">
    <property type="nucleotide sequence ID" value="NZ_QFWT01000004.1"/>
</dbReference>
<keyword evidence="6" id="KW-0472">Membrane</keyword>
<evidence type="ECO:0000313" key="10">
    <source>
        <dbReference type="Proteomes" id="UP000245362"/>
    </source>
</evidence>
<comment type="caution">
    <text evidence="9">The sequence shown here is derived from an EMBL/GenBank/DDBJ whole genome shotgun (WGS) entry which is preliminary data.</text>
</comment>
<dbReference type="InterPro" id="IPR004090">
    <property type="entry name" value="Chemotax_Me-accpt_rcpt"/>
</dbReference>
<gene>
    <name evidence="9" type="ORF">DI392_09000</name>
</gene>
<evidence type="ECO:0000256" key="2">
    <source>
        <dbReference type="ARBA" id="ARBA00023224"/>
    </source>
</evidence>
<dbReference type="OrthoDB" id="9795078at2"/>
<dbReference type="PANTHER" id="PTHR43531">
    <property type="entry name" value="PROTEIN ICFG"/>
    <property type="match status" value="1"/>
</dbReference>
<dbReference type="Proteomes" id="UP000245362">
    <property type="component" value="Unassembled WGS sequence"/>
</dbReference>
<keyword evidence="6" id="KW-1133">Transmembrane helix</keyword>
<dbReference type="GO" id="GO:0006935">
    <property type="term" value="P:chemotaxis"/>
    <property type="evidence" value="ECO:0007669"/>
    <property type="project" value="UniProtKB-KW"/>
</dbReference>
<evidence type="ECO:0000259" key="7">
    <source>
        <dbReference type="PROSITE" id="PS50111"/>
    </source>
</evidence>
<reference evidence="9 10" key="1">
    <citation type="submission" date="2018-05" db="EMBL/GenBank/DDBJ databases">
        <title>Vibrio limimaris sp. nov., isolated from marine sediment.</title>
        <authorList>
            <person name="Li C.-M."/>
        </authorList>
    </citation>
    <scope>NUCLEOTIDE SEQUENCE [LARGE SCALE GENOMIC DNA]</scope>
    <source>
        <strain evidence="9 10">E4404</strain>
    </source>
</reference>
<keyword evidence="10" id="KW-1185">Reference proteome</keyword>
<dbReference type="InterPro" id="IPR051310">
    <property type="entry name" value="MCP_chemotaxis"/>
</dbReference>
<dbReference type="PRINTS" id="PR00260">
    <property type="entry name" value="CHEMTRNSDUCR"/>
</dbReference>
<dbReference type="SMART" id="SM00283">
    <property type="entry name" value="MA"/>
    <property type="match status" value="1"/>
</dbReference>
<dbReference type="InterPro" id="IPR004089">
    <property type="entry name" value="MCPsignal_dom"/>
</dbReference>
<protein>
    <submittedName>
        <fullName evidence="9">Methyl-accepting chemotaxis protein</fullName>
    </submittedName>
</protein>